<feature type="region of interest" description="Disordered" evidence="2">
    <location>
        <begin position="1"/>
        <end position="89"/>
    </location>
</feature>
<reference evidence="3" key="1">
    <citation type="journal article" date="2020" name="Plant Biotechnol. J.">
        <title>The pomegranate (Punica granatum L.) draft genome dissects genetic divergence between soft- and hard-seeded cultivars.</title>
        <authorList>
            <person name="Luo X."/>
            <person name="Li H."/>
            <person name="Wu Z."/>
            <person name="Yao W."/>
            <person name="Zhao P."/>
            <person name="Cao D."/>
            <person name="Yu H."/>
            <person name="Li K."/>
            <person name="Poudel K."/>
            <person name="Zhao D."/>
            <person name="Zhang F."/>
            <person name="Xia X."/>
            <person name="Chen L."/>
            <person name="Wang Q."/>
            <person name="Jing D."/>
            <person name="Cao S."/>
        </authorList>
    </citation>
    <scope>NUCLEOTIDE SEQUENCE [LARGE SCALE GENOMIC DNA]</scope>
    <source>
        <strain evidence="3">cv. Tunisia</strain>
    </source>
</reference>
<keyword evidence="3" id="KW-1185">Reference proteome</keyword>
<name>A0A6P8C9A5_PUNGR</name>
<evidence type="ECO:0000313" key="3">
    <source>
        <dbReference type="Proteomes" id="UP000515151"/>
    </source>
</evidence>
<reference evidence="4" key="2">
    <citation type="submission" date="2025-08" db="UniProtKB">
        <authorList>
            <consortium name="RefSeq"/>
        </authorList>
    </citation>
    <scope>IDENTIFICATION</scope>
    <source>
        <tissue evidence="4">Leaf</tissue>
    </source>
</reference>
<proteinExistence type="predicted"/>
<dbReference type="Gene3D" id="1.10.287.1490">
    <property type="match status" value="1"/>
</dbReference>
<sequence length="330" mass="37264">MSEMEGEIAKLLVQMSAADGPHGESMLQSRLTRKRGKRTARETTRSKRQKPTAQNPPTKTSEHVSPRVTTVELSPPMGTPAPSASNLKPSTSLLSESLTFWENNAFCKQQDDKETVNGVMLDKLFAEGAQYQLQALRFSHIQQVLVKRLVSELEGARSELSQFRAQQDNLATAQKQLEERLAGSLSQLESARSELCQLHAQQDNLTTAQKQLEEQLAEVERRLKEEEEARHNEKDQFQKEKEELLNALEEERDHTQEAVAEAKAKAVAEYKASETFQPDLRARKRAGIDYAFNVMTKKAMEMFPNIKPKLEATMKMRQAPCWLQPPASSS</sequence>
<gene>
    <name evidence="4" type="primary">LOC116195330</name>
</gene>
<organism evidence="3 4">
    <name type="scientific">Punica granatum</name>
    <name type="common">Pomegranate</name>
    <dbReference type="NCBI Taxonomy" id="22663"/>
    <lineage>
        <taxon>Eukaryota</taxon>
        <taxon>Viridiplantae</taxon>
        <taxon>Streptophyta</taxon>
        <taxon>Embryophyta</taxon>
        <taxon>Tracheophyta</taxon>
        <taxon>Spermatophyta</taxon>
        <taxon>Magnoliopsida</taxon>
        <taxon>eudicotyledons</taxon>
        <taxon>Gunneridae</taxon>
        <taxon>Pentapetalae</taxon>
        <taxon>rosids</taxon>
        <taxon>malvids</taxon>
        <taxon>Myrtales</taxon>
        <taxon>Lythraceae</taxon>
        <taxon>Punica</taxon>
    </lineage>
</organism>
<evidence type="ECO:0000256" key="2">
    <source>
        <dbReference type="SAM" id="MobiDB-lite"/>
    </source>
</evidence>
<dbReference type="AlphaFoldDB" id="A0A6P8C9A5"/>
<keyword evidence="1" id="KW-0175">Coiled coil</keyword>
<accession>A0A6P8C9A5</accession>
<dbReference type="Proteomes" id="UP000515151">
    <property type="component" value="Chromosome 2"/>
</dbReference>
<protein>
    <submittedName>
        <fullName evidence="4">Stress response protein NST1-like isoform X1</fullName>
    </submittedName>
</protein>
<feature type="coiled-coil region" evidence="1">
    <location>
        <begin position="146"/>
        <end position="265"/>
    </location>
</feature>
<evidence type="ECO:0000313" key="4">
    <source>
        <dbReference type="RefSeq" id="XP_031380307.1"/>
    </source>
</evidence>
<evidence type="ECO:0000256" key="1">
    <source>
        <dbReference type="SAM" id="Coils"/>
    </source>
</evidence>
<dbReference type="RefSeq" id="XP_031380307.1">
    <property type="nucleotide sequence ID" value="XM_031524447.1"/>
</dbReference>
<dbReference type="GeneID" id="116195330"/>